<evidence type="ECO:0000256" key="16">
    <source>
        <dbReference type="ARBA" id="ARBA00032510"/>
    </source>
</evidence>
<dbReference type="InterPro" id="IPR001645">
    <property type="entry name" value="Folylpolyglutamate_synth"/>
</dbReference>
<evidence type="ECO:0000256" key="9">
    <source>
        <dbReference type="ARBA" id="ARBA00022723"/>
    </source>
</evidence>
<comment type="function">
    <text evidence="1">Functions in two distinct reactions of the de novo folate biosynthetic pathway. Catalyzes the addition of a glutamate residue to dihydropteroate (7,8-dihydropteroate or H2Pte) to form dihydrofolate (7,8-dihydrofolate monoglutamate or H2Pte-Glu). Also catalyzes successive additions of L-glutamate to tetrahydrofolate or 10-formyltetrahydrofolate or 5,10-methylenetetrahydrofolate, leading to folylpolyglutamate derivatives.</text>
</comment>
<keyword evidence="25" id="KW-1185">Reference proteome</keyword>
<dbReference type="Pfam" id="PF02875">
    <property type="entry name" value="Mur_ligase_C"/>
    <property type="match status" value="1"/>
</dbReference>
<evidence type="ECO:0000256" key="2">
    <source>
        <dbReference type="ARBA" id="ARBA00004799"/>
    </source>
</evidence>
<dbReference type="PANTHER" id="PTHR11136:SF0">
    <property type="entry name" value="DIHYDROFOLATE SYNTHETASE-RELATED"/>
    <property type="match status" value="1"/>
</dbReference>
<comment type="similarity">
    <text evidence="4 21">Belongs to the folylpolyglutamate synthase family.</text>
</comment>
<evidence type="ECO:0000256" key="21">
    <source>
        <dbReference type="PIRNR" id="PIRNR001563"/>
    </source>
</evidence>
<evidence type="ECO:0000256" key="4">
    <source>
        <dbReference type="ARBA" id="ARBA00008276"/>
    </source>
</evidence>
<dbReference type="PIRSF" id="PIRSF001563">
    <property type="entry name" value="Folylpolyglu_synth"/>
    <property type="match status" value="1"/>
</dbReference>
<comment type="catalytic activity">
    <reaction evidence="19">
        <text>(6R)-5,10-methylenetetrahydrofolyl-(gamma-L-Glu)(n) + L-glutamate + ATP = (6R)-5,10-methylenetetrahydrofolyl-(gamma-L-Glu)(n+1) + ADP + phosphate + H(+)</text>
        <dbReference type="Rhea" id="RHEA:51912"/>
        <dbReference type="Rhea" id="RHEA-COMP:13257"/>
        <dbReference type="Rhea" id="RHEA-COMP:13258"/>
        <dbReference type="ChEBI" id="CHEBI:15378"/>
        <dbReference type="ChEBI" id="CHEBI:29985"/>
        <dbReference type="ChEBI" id="CHEBI:30616"/>
        <dbReference type="ChEBI" id="CHEBI:43474"/>
        <dbReference type="ChEBI" id="CHEBI:136572"/>
        <dbReference type="ChEBI" id="CHEBI:456216"/>
        <dbReference type="EC" id="6.3.2.17"/>
    </reaction>
</comment>
<organism evidence="24 25">
    <name type="scientific">Thalassolituus hydrocarboniclasticus</name>
    <dbReference type="NCBI Taxonomy" id="2742796"/>
    <lineage>
        <taxon>Bacteria</taxon>
        <taxon>Pseudomonadati</taxon>
        <taxon>Pseudomonadota</taxon>
        <taxon>Gammaproteobacteria</taxon>
        <taxon>Oceanospirillales</taxon>
        <taxon>Oceanospirillaceae</taxon>
        <taxon>Thalassolituus</taxon>
    </lineage>
</organism>
<sequence length="428" mass="46501">MSFDVQTAGLEQWLQRLESMHPSEIDLGLARVKAVGERLGCLRPAPLVILVGGTNGKGTTSALLAALLREQGLNVGVYSSPHIRRYNERVILNGAEVSDDDLCASFRAVEAERGDTSLTYFEFGTLAALNWFQQQQVDACVLEIGLGGRLDAVNIVEPDISVVTSVGLDHQAWLGDTLEQIAYEKVSIARPGQTLVCGQPQPPATAKETADAIGAQWLCRDEDFFIGRSEQGLELRFVQNGELHSWQLPAAHIPYHNVATAVQALAVLGRLPEQTVVARVVGNLQVAGRLQHYVRQKAEQRLQLTLDVAHNEQAAAYIGAQLQQVDGIVLGMLGDKPVNEVIQALPASEHWYLAGLEGPRALSSEQLLERAQALTAKAAYCFDSVAAALNVLPASGHWLVCGSFYTVEAALEWMQQQEAEGKGQWNNI</sequence>
<evidence type="ECO:0000256" key="17">
    <source>
        <dbReference type="ARBA" id="ARBA00047493"/>
    </source>
</evidence>
<evidence type="ECO:0000256" key="5">
    <source>
        <dbReference type="ARBA" id="ARBA00013023"/>
    </source>
</evidence>
<keyword evidence="12" id="KW-0460">Magnesium</keyword>
<dbReference type="InterPro" id="IPR036565">
    <property type="entry name" value="Mur-like_cat_sf"/>
</dbReference>
<dbReference type="PANTHER" id="PTHR11136">
    <property type="entry name" value="FOLYLPOLYGLUTAMATE SYNTHASE-RELATED"/>
    <property type="match status" value="1"/>
</dbReference>
<comment type="catalytic activity">
    <reaction evidence="18">
        <text>10-formyltetrahydrofolyl-(gamma-L-Glu)(n) + L-glutamate + ATP = 10-formyltetrahydrofolyl-(gamma-L-Glu)(n+1) + ADP + phosphate + H(+)</text>
        <dbReference type="Rhea" id="RHEA:51904"/>
        <dbReference type="Rhea" id="RHEA-COMP:13088"/>
        <dbReference type="Rhea" id="RHEA-COMP:14300"/>
        <dbReference type="ChEBI" id="CHEBI:15378"/>
        <dbReference type="ChEBI" id="CHEBI:29985"/>
        <dbReference type="ChEBI" id="CHEBI:30616"/>
        <dbReference type="ChEBI" id="CHEBI:43474"/>
        <dbReference type="ChEBI" id="CHEBI:134413"/>
        <dbReference type="ChEBI" id="CHEBI:456216"/>
        <dbReference type="EC" id="6.3.2.17"/>
    </reaction>
</comment>
<evidence type="ECO:0000256" key="15">
    <source>
        <dbReference type="ARBA" id="ARBA00030592"/>
    </source>
</evidence>
<comment type="catalytic activity">
    <reaction evidence="20">
        <text>7,8-dihydropteroate + L-glutamate + ATP = 7,8-dihydrofolate + ADP + phosphate + H(+)</text>
        <dbReference type="Rhea" id="RHEA:23584"/>
        <dbReference type="ChEBI" id="CHEBI:15378"/>
        <dbReference type="ChEBI" id="CHEBI:17839"/>
        <dbReference type="ChEBI" id="CHEBI:29985"/>
        <dbReference type="ChEBI" id="CHEBI:30616"/>
        <dbReference type="ChEBI" id="CHEBI:43474"/>
        <dbReference type="ChEBI" id="CHEBI:57451"/>
        <dbReference type="ChEBI" id="CHEBI:456216"/>
        <dbReference type="EC" id="6.3.2.12"/>
    </reaction>
</comment>
<evidence type="ECO:0000256" key="14">
    <source>
        <dbReference type="ARBA" id="ARBA00030048"/>
    </source>
</evidence>
<evidence type="ECO:0000313" key="25">
    <source>
        <dbReference type="Proteomes" id="UP001065322"/>
    </source>
</evidence>
<dbReference type="NCBIfam" id="TIGR01499">
    <property type="entry name" value="folC"/>
    <property type="match status" value="1"/>
</dbReference>
<dbReference type="InterPro" id="IPR036615">
    <property type="entry name" value="Mur_ligase_C_dom_sf"/>
</dbReference>
<protein>
    <recommendedName>
        <fullName evidence="7">Dihydrofolate synthase/folylpolyglutamate synthase</fullName>
        <ecNumber evidence="5">6.3.2.12</ecNumber>
        <ecNumber evidence="6">6.3.2.17</ecNumber>
    </recommendedName>
    <alternativeName>
        <fullName evidence="16">Folylpoly-gamma-glutamate synthetase-dihydrofolate synthetase</fullName>
    </alternativeName>
    <alternativeName>
        <fullName evidence="14">Folylpolyglutamate synthetase</fullName>
    </alternativeName>
    <alternativeName>
        <fullName evidence="15">Tetrahydrofolylpolyglutamate synthase</fullName>
    </alternativeName>
</protein>
<evidence type="ECO:0000313" key="24">
    <source>
        <dbReference type="EMBL" id="UXD87375.1"/>
    </source>
</evidence>
<dbReference type="SUPFAM" id="SSF53244">
    <property type="entry name" value="MurD-like peptide ligases, peptide-binding domain"/>
    <property type="match status" value="1"/>
</dbReference>
<evidence type="ECO:0000256" key="3">
    <source>
        <dbReference type="ARBA" id="ARBA00005150"/>
    </source>
</evidence>
<accession>A0ABY6A9K9</accession>
<dbReference type="EMBL" id="CP054475">
    <property type="protein sequence ID" value="UXD87375.1"/>
    <property type="molecule type" value="Genomic_DNA"/>
</dbReference>
<evidence type="ECO:0000259" key="23">
    <source>
        <dbReference type="Pfam" id="PF08245"/>
    </source>
</evidence>
<dbReference type="InterPro" id="IPR004101">
    <property type="entry name" value="Mur_ligase_C"/>
</dbReference>
<evidence type="ECO:0000256" key="6">
    <source>
        <dbReference type="ARBA" id="ARBA00013025"/>
    </source>
</evidence>
<proteinExistence type="inferred from homology"/>
<gene>
    <name evidence="24" type="ORF">HUF19_07995</name>
</gene>
<evidence type="ECO:0000256" key="11">
    <source>
        <dbReference type="ARBA" id="ARBA00022840"/>
    </source>
</evidence>
<evidence type="ECO:0000256" key="8">
    <source>
        <dbReference type="ARBA" id="ARBA00022598"/>
    </source>
</evidence>
<comment type="pathway">
    <text evidence="3">Cofactor biosynthesis; tetrahydrofolylpolyglutamate biosynthesis.</text>
</comment>
<evidence type="ECO:0000256" key="18">
    <source>
        <dbReference type="ARBA" id="ARBA00047808"/>
    </source>
</evidence>
<evidence type="ECO:0000256" key="13">
    <source>
        <dbReference type="ARBA" id="ARBA00022909"/>
    </source>
</evidence>
<dbReference type="EC" id="6.3.2.17" evidence="6"/>
<dbReference type="Proteomes" id="UP001065322">
    <property type="component" value="Chromosome"/>
</dbReference>
<dbReference type="Pfam" id="PF08245">
    <property type="entry name" value="Mur_ligase_M"/>
    <property type="match status" value="1"/>
</dbReference>
<comment type="catalytic activity">
    <reaction evidence="17">
        <text>(6S)-5,6,7,8-tetrahydrofolyl-(gamma-L-Glu)(n) + L-glutamate + ATP = (6S)-5,6,7,8-tetrahydrofolyl-(gamma-L-Glu)(n+1) + ADP + phosphate + H(+)</text>
        <dbReference type="Rhea" id="RHEA:10580"/>
        <dbReference type="Rhea" id="RHEA-COMP:14738"/>
        <dbReference type="Rhea" id="RHEA-COMP:14740"/>
        <dbReference type="ChEBI" id="CHEBI:15378"/>
        <dbReference type="ChEBI" id="CHEBI:29985"/>
        <dbReference type="ChEBI" id="CHEBI:30616"/>
        <dbReference type="ChEBI" id="CHEBI:43474"/>
        <dbReference type="ChEBI" id="CHEBI:141005"/>
        <dbReference type="ChEBI" id="CHEBI:456216"/>
        <dbReference type="EC" id="6.3.2.17"/>
    </reaction>
</comment>
<keyword evidence="11 21" id="KW-0067">ATP-binding</keyword>
<evidence type="ECO:0000256" key="7">
    <source>
        <dbReference type="ARBA" id="ARBA00019357"/>
    </source>
</evidence>
<keyword evidence="9" id="KW-0479">Metal-binding</keyword>
<reference evidence="25" key="1">
    <citation type="submission" date="2020-06" db="EMBL/GenBank/DDBJ databases">
        <title>Thalassolituus marinus alknpb1M-1, a hydrocarbon-degrading bacterium isolated from the deep-sea overlying water using an in-situ strategy from the South China Sea basin.</title>
        <authorList>
            <person name="Dong C."/>
            <person name="Chen Y."/>
            <person name="Shao Z."/>
        </authorList>
    </citation>
    <scope>NUCLEOTIDE SEQUENCE [LARGE SCALE GENOMIC DNA]</scope>
    <source>
        <strain evidence="25">alknpb1M-1</strain>
    </source>
</reference>
<name>A0ABY6A9K9_9GAMM</name>
<keyword evidence="13" id="KW-0289">Folate biosynthesis</keyword>
<evidence type="ECO:0000256" key="10">
    <source>
        <dbReference type="ARBA" id="ARBA00022741"/>
    </source>
</evidence>
<evidence type="ECO:0000259" key="22">
    <source>
        <dbReference type="Pfam" id="PF02875"/>
    </source>
</evidence>
<dbReference type="InterPro" id="IPR013221">
    <property type="entry name" value="Mur_ligase_cen"/>
</dbReference>
<evidence type="ECO:0000256" key="19">
    <source>
        <dbReference type="ARBA" id="ARBA00049035"/>
    </source>
</evidence>
<dbReference type="Gene3D" id="3.90.190.20">
    <property type="entry name" value="Mur ligase, C-terminal domain"/>
    <property type="match status" value="1"/>
</dbReference>
<dbReference type="RefSeq" id="WP_260999293.1">
    <property type="nucleotide sequence ID" value="NZ_CP054475.1"/>
</dbReference>
<dbReference type="Gene3D" id="3.40.1190.10">
    <property type="entry name" value="Mur-like, catalytic domain"/>
    <property type="match status" value="1"/>
</dbReference>
<comment type="pathway">
    <text evidence="2">Cofactor biosynthesis; tetrahydrofolate biosynthesis; 7,8-dihydrofolate from 2-amino-4-hydroxy-6-hydroxymethyl-7,8-dihydropteridine diphosphate and 4-aminobenzoate: step 2/2.</text>
</comment>
<evidence type="ECO:0000256" key="12">
    <source>
        <dbReference type="ARBA" id="ARBA00022842"/>
    </source>
</evidence>
<evidence type="ECO:0000256" key="20">
    <source>
        <dbReference type="ARBA" id="ARBA00049161"/>
    </source>
</evidence>
<dbReference type="SUPFAM" id="SSF53623">
    <property type="entry name" value="MurD-like peptide ligases, catalytic domain"/>
    <property type="match status" value="1"/>
</dbReference>
<feature type="domain" description="Mur ligase central" evidence="23">
    <location>
        <begin position="51"/>
        <end position="190"/>
    </location>
</feature>
<evidence type="ECO:0000256" key="1">
    <source>
        <dbReference type="ARBA" id="ARBA00002714"/>
    </source>
</evidence>
<feature type="domain" description="Mur ligase C-terminal" evidence="22">
    <location>
        <begin position="288"/>
        <end position="391"/>
    </location>
</feature>
<dbReference type="EC" id="6.3.2.12" evidence="5"/>
<keyword evidence="8 21" id="KW-0436">Ligase</keyword>
<keyword evidence="10 21" id="KW-0547">Nucleotide-binding</keyword>